<feature type="domain" description="Iron hydrogenase large subunit C-terminal" evidence="2">
    <location>
        <begin position="106"/>
        <end position="425"/>
    </location>
</feature>
<dbReference type="InterPro" id="IPR004108">
    <property type="entry name" value="Fe_hydrogenase_lsu_C"/>
</dbReference>
<accession>A0A0V0QBR3</accession>
<gene>
    <name evidence="3" type="ORF">PPERSA_07977</name>
</gene>
<protein>
    <submittedName>
        <fullName evidence="3">Iron hydrogenase</fullName>
    </submittedName>
</protein>
<evidence type="ECO:0000313" key="3">
    <source>
        <dbReference type="EMBL" id="KRW99492.1"/>
    </source>
</evidence>
<dbReference type="Gene3D" id="3.40.50.1780">
    <property type="match status" value="1"/>
</dbReference>
<keyword evidence="4" id="KW-1185">Reference proteome</keyword>
<dbReference type="InterPro" id="IPR009016">
    <property type="entry name" value="Fe_hydrogenase"/>
</dbReference>
<evidence type="ECO:0000259" key="2">
    <source>
        <dbReference type="Pfam" id="PF02906"/>
    </source>
</evidence>
<proteinExistence type="inferred from homology"/>
<sequence length="500" mass="57916">MAFSTAVKIAQLDDYINPSQDCIIPIVNKDNKLDPYDMTYIYGQAQESNLILKNTKTQTAQISLSDCLACSGCVTTAESILKQEQSIEEFKEKISNMKKNGGISIIVFSNQALASLANHFKMGIQQMLYALKRFFHENLPDLFIIDSMEIAQFLALQMSALEFVEAYQQKKNMPILSSECPGWTCYAEKQSTEQTIDIMSKVKSPQQIIGSILKKQYNYKLFMTTLMPCYDKKVESARKEFETNNVKDVDMVLTCTEIMELVKEFEAPKLQQQEQKEKKDVNQIFPYNDDLTNIDQEILEADQKYKNTIDFSQITGFQVNSLKKNYALKADFTSNGYLDYVLNYAAKNMLKLENYDIERKQMKNSDFIEYNLYKNKEDKSEKLLSFAKVYGLKNIQNLLRNIKIKKCKYSYIEIMACPQGCVNGGGQMKSLDENIKSKDFSQQVSSVLNDYIWEKQEHDVKIMREGEKEKIDSFVEKLYKQSQVQYKHIDKSQTVQAYQW</sequence>
<name>A0A0V0QBR3_PSEPJ</name>
<dbReference type="Pfam" id="PF02906">
    <property type="entry name" value="Fe_hyd_lg_C"/>
    <property type="match status" value="1"/>
</dbReference>
<dbReference type="PANTHER" id="PTHR11615">
    <property type="entry name" value="NITRATE, FORMATE, IRON DEHYDROGENASE"/>
    <property type="match status" value="1"/>
</dbReference>
<dbReference type="OMA" id="GYLHHVL"/>
<dbReference type="Gene3D" id="3.40.950.10">
    <property type="entry name" value="Fe-only Hydrogenase (Larger Subunit), Chain L, domain 3"/>
    <property type="match status" value="1"/>
</dbReference>
<dbReference type="OrthoDB" id="10253113at2759"/>
<dbReference type="EMBL" id="LDAU01000212">
    <property type="protein sequence ID" value="KRW99492.1"/>
    <property type="molecule type" value="Genomic_DNA"/>
</dbReference>
<comment type="caution">
    <text evidence="3">The sequence shown here is derived from an EMBL/GenBank/DDBJ whole genome shotgun (WGS) entry which is preliminary data.</text>
</comment>
<organism evidence="3 4">
    <name type="scientific">Pseudocohnilembus persalinus</name>
    <name type="common">Ciliate</name>
    <dbReference type="NCBI Taxonomy" id="266149"/>
    <lineage>
        <taxon>Eukaryota</taxon>
        <taxon>Sar</taxon>
        <taxon>Alveolata</taxon>
        <taxon>Ciliophora</taxon>
        <taxon>Intramacronucleata</taxon>
        <taxon>Oligohymenophorea</taxon>
        <taxon>Scuticociliatia</taxon>
        <taxon>Philasterida</taxon>
        <taxon>Pseudocohnilembidae</taxon>
        <taxon>Pseudocohnilembus</taxon>
    </lineage>
</organism>
<dbReference type="InParanoid" id="A0A0V0QBR3"/>
<reference evidence="3 4" key="1">
    <citation type="journal article" date="2015" name="Sci. Rep.">
        <title>Genome of the facultative scuticociliatosis pathogen Pseudocohnilembus persalinus provides insight into its virulence through horizontal gene transfer.</title>
        <authorList>
            <person name="Xiong J."/>
            <person name="Wang G."/>
            <person name="Cheng J."/>
            <person name="Tian M."/>
            <person name="Pan X."/>
            <person name="Warren A."/>
            <person name="Jiang C."/>
            <person name="Yuan D."/>
            <person name="Miao W."/>
        </authorList>
    </citation>
    <scope>NUCLEOTIDE SEQUENCE [LARGE SCALE GENOMIC DNA]</scope>
    <source>
        <strain evidence="3">36N120E</strain>
    </source>
</reference>
<evidence type="ECO:0000313" key="4">
    <source>
        <dbReference type="Proteomes" id="UP000054937"/>
    </source>
</evidence>
<evidence type="ECO:0000256" key="1">
    <source>
        <dbReference type="ARBA" id="ARBA00006596"/>
    </source>
</evidence>
<dbReference type="AlphaFoldDB" id="A0A0V0QBR3"/>
<dbReference type="Proteomes" id="UP000054937">
    <property type="component" value="Unassembled WGS sequence"/>
</dbReference>
<dbReference type="SUPFAM" id="SSF53920">
    <property type="entry name" value="Fe-only hydrogenase"/>
    <property type="match status" value="1"/>
</dbReference>
<dbReference type="InterPro" id="IPR050340">
    <property type="entry name" value="Cytosolic_Fe-S_CAF"/>
</dbReference>
<comment type="similarity">
    <text evidence="1">Belongs to the NARF family.</text>
</comment>